<dbReference type="InterPro" id="IPR001104">
    <property type="entry name" value="3-oxo-5_a-steroid_4-DH_C"/>
</dbReference>
<keyword evidence="9" id="KW-1185">Reference proteome</keyword>
<dbReference type="InterPro" id="IPR039357">
    <property type="entry name" value="SRD5A/TECR"/>
</dbReference>
<dbReference type="GO" id="GO:0016627">
    <property type="term" value="F:oxidoreductase activity, acting on the CH-CH group of donors"/>
    <property type="evidence" value="ECO:0007669"/>
    <property type="project" value="InterPro"/>
</dbReference>
<dbReference type="Proteomes" id="UP000309038">
    <property type="component" value="Unassembled WGS sequence"/>
</dbReference>
<keyword evidence="3 6" id="KW-0812">Transmembrane</keyword>
<feature type="transmembrane region" description="Helical" evidence="6">
    <location>
        <begin position="6"/>
        <end position="27"/>
    </location>
</feature>
<evidence type="ECO:0000256" key="3">
    <source>
        <dbReference type="ARBA" id="ARBA00022692"/>
    </source>
</evidence>
<protein>
    <recommendedName>
        <fullName evidence="7">3-oxo-5-alpha-steroid 4-dehydrogenase C-terminal domain-containing protein</fullName>
    </recommendedName>
</protein>
<dbReference type="Pfam" id="PF02544">
    <property type="entry name" value="Steroid_dh"/>
    <property type="match status" value="1"/>
</dbReference>
<keyword evidence="5 6" id="KW-0472">Membrane</keyword>
<organism evidence="8 9">
    <name type="scientific">Hermanssonia centrifuga</name>
    <dbReference type="NCBI Taxonomy" id="98765"/>
    <lineage>
        <taxon>Eukaryota</taxon>
        <taxon>Fungi</taxon>
        <taxon>Dikarya</taxon>
        <taxon>Basidiomycota</taxon>
        <taxon>Agaricomycotina</taxon>
        <taxon>Agaricomycetes</taxon>
        <taxon>Polyporales</taxon>
        <taxon>Meruliaceae</taxon>
        <taxon>Hermanssonia</taxon>
    </lineage>
</organism>
<evidence type="ECO:0000256" key="6">
    <source>
        <dbReference type="SAM" id="Phobius"/>
    </source>
</evidence>
<evidence type="ECO:0000313" key="8">
    <source>
        <dbReference type="EMBL" id="THH01328.1"/>
    </source>
</evidence>
<comment type="subcellular location">
    <subcellularLocation>
        <location evidence="1">Membrane</location>
        <topology evidence="1">Multi-pass membrane protein</topology>
    </subcellularLocation>
</comment>
<evidence type="ECO:0000256" key="4">
    <source>
        <dbReference type="ARBA" id="ARBA00022989"/>
    </source>
</evidence>
<dbReference type="Gene3D" id="1.20.120.1630">
    <property type="match status" value="1"/>
</dbReference>
<feature type="domain" description="3-oxo-5-alpha-steroid 4-dehydrogenase C-terminal" evidence="7">
    <location>
        <begin position="108"/>
        <end position="288"/>
    </location>
</feature>
<evidence type="ECO:0000313" key="9">
    <source>
        <dbReference type="Proteomes" id="UP000309038"/>
    </source>
</evidence>
<comment type="similarity">
    <text evidence="2">Belongs to the steroid 5-alpha reductase family.</text>
</comment>
<evidence type="ECO:0000259" key="7">
    <source>
        <dbReference type="Pfam" id="PF02544"/>
    </source>
</evidence>
<gene>
    <name evidence="8" type="ORF">EW026_g1362</name>
</gene>
<name>A0A4S4KTG3_9APHY</name>
<accession>A0A4S4KTG3</accession>
<sequence length="288" mass="32307">MKWFAIIPPLICPITFLVDAPFGRFTPKDQNSMWLVDGIKSWIAMELVSPLAFTYAFLHSPLSLANIGNSPALSLSNPPTFLAGLYLIHYLNRSLISPLRTPSRSKSHIAVPTLAVSFNLINGALMGTYLSSPLAERFLTGAFSRPLFWVGVGLWALGFAGNIIHDEILLNIRRKAKAKGKAKVQADDNNGKNKQEHYAVPHGWLYDLISYPNYFCEWIEWLGFALAASPLPSLASFGSFLATITPPYLFFCSEVFLMLPRAYKGHKWYQSRFPDYPAERKVVVPFVF</sequence>
<comment type="caution">
    <text evidence="8">The sequence shown here is derived from an EMBL/GenBank/DDBJ whole genome shotgun (WGS) entry which is preliminary data.</text>
</comment>
<feature type="transmembrane region" description="Helical" evidence="6">
    <location>
        <begin position="147"/>
        <end position="165"/>
    </location>
</feature>
<dbReference type="PANTHER" id="PTHR10556">
    <property type="entry name" value="3-OXO-5-ALPHA-STEROID 4-DEHYDROGENASE"/>
    <property type="match status" value="1"/>
</dbReference>
<dbReference type="PROSITE" id="PS50244">
    <property type="entry name" value="S5A_REDUCTASE"/>
    <property type="match status" value="1"/>
</dbReference>
<dbReference type="AlphaFoldDB" id="A0A4S4KTG3"/>
<dbReference type="GO" id="GO:0016020">
    <property type="term" value="C:membrane"/>
    <property type="evidence" value="ECO:0007669"/>
    <property type="project" value="UniProtKB-SubCell"/>
</dbReference>
<dbReference type="PANTHER" id="PTHR10556:SF43">
    <property type="entry name" value="STEROID 5-ALPHA-REDUCTASE DET2"/>
    <property type="match status" value="1"/>
</dbReference>
<dbReference type="EMBL" id="SGPJ01000026">
    <property type="protein sequence ID" value="THH01328.1"/>
    <property type="molecule type" value="Genomic_DNA"/>
</dbReference>
<evidence type="ECO:0000256" key="5">
    <source>
        <dbReference type="ARBA" id="ARBA00023136"/>
    </source>
</evidence>
<evidence type="ECO:0000256" key="1">
    <source>
        <dbReference type="ARBA" id="ARBA00004141"/>
    </source>
</evidence>
<proteinExistence type="inferred from homology"/>
<dbReference type="GO" id="GO:0006629">
    <property type="term" value="P:lipid metabolic process"/>
    <property type="evidence" value="ECO:0007669"/>
    <property type="project" value="InterPro"/>
</dbReference>
<reference evidence="8 9" key="1">
    <citation type="submission" date="2019-02" db="EMBL/GenBank/DDBJ databases">
        <title>Genome sequencing of the rare red list fungi Phlebia centrifuga.</title>
        <authorList>
            <person name="Buettner E."/>
            <person name="Kellner H."/>
        </authorList>
    </citation>
    <scope>NUCLEOTIDE SEQUENCE [LARGE SCALE GENOMIC DNA]</scope>
    <source>
        <strain evidence="8 9">DSM 108282</strain>
    </source>
</reference>
<feature type="transmembrane region" description="Helical" evidence="6">
    <location>
        <begin position="109"/>
        <end position="127"/>
    </location>
</feature>
<keyword evidence="4 6" id="KW-1133">Transmembrane helix</keyword>
<evidence type="ECO:0000256" key="2">
    <source>
        <dbReference type="ARBA" id="ARBA00007742"/>
    </source>
</evidence>